<name>A0A2M9Z9G7_9LEPT</name>
<dbReference type="AlphaFoldDB" id="A0A2M9Z9G7"/>
<gene>
    <name evidence="1" type="ORF">CH371_14210</name>
</gene>
<accession>A0A2M9Z9G7</accession>
<reference evidence="1 2" key="1">
    <citation type="submission" date="2017-07" db="EMBL/GenBank/DDBJ databases">
        <title>Leptospira spp. isolated from tropical soils.</title>
        <authorList>
            <person name="Thibeaux R."/>
            <person name="Iraola G."/>
            <person name="Ferres I."/>
            <person name="Bierque E."/>
            <person name="Girault D."/>
            <person name="Soupe-Gilbert M.-E."/>
            <person name="Picardeau M."/>
            <person name="Goarant C."/>
        </authorList>
    </citation>
    <scope>NUCLEOTIDE SEQUENCE [LARGE SCALE GENOMIC DNA]</scope>
    <source>
        <strain evidence="1 2">FH2-C-A2</strain>
    </source>
</reference>
<protein>
    <submittedName>
        <fullName evidence="1">Uncharacterized protein</fullName>
    </submittedName>
</protein>
<dbReference type="Proteomes" id="UP000231912">
    <property type="component" value="Unassembled WGS sequence"/>
</dbReference>
<organism evidence="1 2">
    <name type="scientific">Leptospira wolffii</name>
    <dbReference type="NCBI Taxonomy" id="409998"/>
    <lineage>
        <taxon>Bacteria</taxon>
        <taxon>Pseudomonadati</taxon>
        <taxon>Spirochaetota</taxon>
        <taxon>Spirochaetia</taxon>
        <taxon>Leptospirales</taxon>
        <taxon>Leptospiraceae</taxon>
        <taxon>Leptospira</taxon>
    </lineage>
</organism>
<dbReference type="EMBL" id="NPDT01000006">
    <property type="protein sequence ID" value="PJZ65079.1"/>
    <property type="molecule type" value="Genomic_DNA"/>
</dbReference>
<comment type="caution">
    <text evidence="1">The sequence shown here is derived from an EMBL/GenBank/DDBJ whole genome shotgun (WGS) entry which is preliminary data.</text>
</comment>
<proteinExistence type="predicted"/>
<evidence type="ECO:0000313" key="2">
    <source>
        <dbReference type="Proteomes" id="UP000231912"/>
    </source>
</evidence>
<evidence type="ECO:0000313" key="1">
    <source>
        <dbReference type="EMBL" id="PJZ65079.1"/>
    </source>
</evidence>
<sequence length="70" mass="7983">MDSLAPSLAKNRFPLETNCASFFRESFLFYQKNTRWPGQIPGAKEKNLSIPWGKASRKLHLMSPKKSNGK</sequence>